<dbReference type="PANTHER" id="PTHR46490">
    <property type="entry name" value="C-TYPE LECTIN DOMAIN FAMILY 12 MEMBER A-RELATED"/>
    <property type="match status" value="1"/>
</dbReference>
<dbReference type="PANTHER" id="PTHR46490:SF6">
    <property type="entry name" value="ASIALOGLYCOPROTEIN RECEPTOR 1-LIKE-RELATED"/>
    <property type="match status" value="1"/>
</dbReference>
<evidence type="ECO:0000256" key="2">
    <source>
        <dbReference type="ARBA" id="ARBA00023157"/>
    </source>
</evidence>
<dbReference type="AlphaFoldDB" id="A0A8C7X520"/>
<dbReference type="InterPro" id="IPR018378">
    <property type="entry name" value="C-type_lectin_CS"/>
</dbReference>
<evidence type="ECO:0000256" key="1">
    <source>
        <dbReference type="ARBA" id="ARBA00022734"/>
    </source>
</evidence>
<accession>A0A8C7X520</accession>
<dbReference type="InterPro" id="IPR001304">
    <property type="entry name" value="C-type_lectin-like"/>
</dbReference>
<feature type="domain" description="C-type lectin" evidence="4">
    <location>
        <begin position="70"/>
        <end position="183"/>
    </location>
</feature>
<dbReference type="PROSITE" id="PS00615">
    <property type="entry name" value="C_TYPE_LECTIN_1"/>
    <property type="match status" value="1"/>
</dbReference>
<proteinExistence type="predicted"/>
<dbReference type="Gene3D" id="3.10.100.10">
    <property type="entry name" value="Mannose-Binding Protein A, subunit A"/>
    <property type="match status" value="1"/>
</dbReference>
<keyword evidence="6" id="KW-1185">Reference proteome</keyword>
<dbReference type="InterPro" id="IPR016187">
    <property type="entry name" value="CTDL_fold"/>
</dbReference>
<dbReference type="Pfam" id="PF00059">
    <property type="entry name" value="Lectin_C"/>
    <property type="match status" value="1"/>
</dbReference>
<organism evidence="5 6">
    <name type="scientific">Oryzias sinensis</name>
    <name type="common">Chinese medaka</name>
    <dbReference type="NCBI Taxonomy" id="183150"/>
    <lineage>
        <taxon>Eukaryota</taxon>
        <taxon>Metazoa</taxon>
        <taxon>Chordata</taxon>
        <taxon>Craniata</taxon>
        <taxon>Vertebrata</taxon>
        <taxon>Euteleostomi</taxon>
        <taxon>Actinopterygii</taxon>
        <taxon>Neopterygii</taxon>
        <taxon>Teleostei</taxon>
        <taxon>Neoteleostei</taxon>
        <taxon>Acanthomorphata</taxon>
        <taxon>Ovalentaria</taxon>
        <taxon>Atherinomorphae</taxon>
        <taxon>Beloniformes</taxon>
        <taxon>Adrianichthyidae</taxon>
        <taxon>Oryziinae</taxon>
        <taxon>Oryzias</taxon>
    </lineage>
</organism>
<name>A0A8C7X520_9TELE</name>
<dbReference type="GO" id="GO:0030246">
    <property type="term" value="F:carbohydrate binding"/>
    <property type="evidence" value="ECO:0007669"/>
    <property type="project" value="UniProtKB-KW"/>
</dbReference>
<keyword evidence="1" id="KW-0430">Lectin</keyword>
<dbReference type="Ensembl" id="ENSOSIT00000008321.1">
    <property type="protein sequence ID" value="ENSOSIP00000007790.1"/>
    <property type="gene ID" value="ENSOSIG00000005115.1"/>
</dbReference>
<dbReference type="Proteomes" id="UP000694383">
    <property type="component" value="Unplaced"/>
</dbReference>
<dbReference type="CDD" id="cd00037">
    <property type="entry name" value="CLECT"/>
    <property type="match status" value="1"/>
</dbReference>
<keyword evidence="3" id="KW-0325">Glycoprotein</keyword>
<evidence type="ECO:0000313" key="5">
    <source>
        <dbReference type="Ensembl" id="ENSOSIP00000007790.1"/>
    </source>
</evidence>
<dbReference type="PROSITE" id="PS50041">
    <property type="entry name" value="C_TYPE_LECTIN_2"/>
    <property type="match status" value="1"/>
</dbReference>
<dbReference type="GeneTree" id="ENSGT00940000174712"/>
<protein>
    <recommendedName>
        <fullName evidence="4">C-type lectin domain-containing protein</fullName>
    </recommendedName>
</protein>
<dbReference type="InterPro" id="IPR016186">
    <property type="entry name" value="C-type_lectin-like/link_sf"/>
</dbReference>
<evidence type="ECO:0000259" key="4">
    <source>
        <dbReference type="PROSITE" id="PS50041"/>
    </source>
</evidence>
<sequence length="192" mass="21162">CSEEKPPRVAGAGRYRLQKSGSNNQERRIRKSQTCKLEDAFLMSVATGSCVLLLPSDSRGCVVSPEILIISTDAASWQESIASCQSHNLTLASLSRENFRRYICSKLPQGSGVKEVWIGLRRSSMTGEWYWLDSSASVNETHWDKGSPGTVDDGQCASMSLKSSKDFVWQDKDCCNAINALCYRGPVLMPLS</sequence>
<keyword evidence="2" id="KW-1015">Disulfide bond</keyword>
<dbReference type="SUPFAM" id="SSF56436">
    <property type="entry name" value="C-type lectin-like"/>
    <property type="match status" value="1"/>
</dbReference>
<reference evidence="5" key="2">
    <citation type="submission" date="2025-09" db="UniProtKB">
        <authorList>
            <consortium name="Ensembl"/>
        </authorList>
    </citation>
    <scope>IDENTIFICATION</scope>
</reference>
<evidence type="ECO:0000256" key="3">
    <source>
        <dbReference type="ARBA" id="ARBA00023180"/>
    </source>
</evidence>
<evidence type="ECO:0000313" key="6">
    <source>
        <dbReference type="Proteomes" id="UP000694383"/>
    </source>
</evidence>
<dbReference type="SMART" id="SM00034">
    <property type="entry name" value="CLECT"/>
    <property type="match status" value="1"/>
</dbReference>
<dbReference type="InterPro" id="IPR052309">
    <property type="entry name" value="C-type_Lectin_Domain_Fam1"/>
</dbReference>
<reference evidence="5" key="1">
    <citation type="submission" date="2025-08" db="UniProtKB">
        <authorList>
            <consortium name="Ensembl"/>
        </authorList>
    </citation>
    <scope>IDENTIFICATION</scope>
</reference>